<protein>
    <submittedName>
        <fullName evidence="3">GTPase Obg (Partial)</fullName>
    </submittedName>
</protein>
<keyword evidence="4" id="KW-1185">Reference proteome</keyword>
<evidence type="ECO:0000313" key="3">
    <source>
        <dbReference type="EMBL" id="CAB9530029.1"/>
    </source>
</evidence>
<feature type="region of interest" description="Disordered" evidence="1">
    <location>
        <begin position="132"/>
        <end position="154"/>
    </location>
</feature>
<dbReference type="AlphaFoldDB" id="A0A9N8F205"/>
<dbReference type="EMBL" id="CAICTM010002715">
    <property type="protein sequence ID" value="CAB9530029.1"/>
    <property type="molecule type" value="Genomic_DNA"/>
</dbReference>
<sequence>MSTLSHRLIKAAACQHLIRPLHSCSPSVAYLAPQQQQRCLSSSSLFLDLSGPSSSGRNNKKKRAGTSAKPSYRFVDKLRMRTRGGEGGKGSLSLLRIGRKRKVRPDGGHGGDGGSVILFADPKTQSLRMSNPHVTAASGTNGSSQEKHGRKGKNTIVRVPCGVVVKRVLAYSETWNPETRQVQKLFGEDTEADYDFSSEFSSDDDDSEDEAEDLQTTHGLDPEMIGFSDWDALNRDFSDDFDHNHDEDQETDLDDDRERVTLADLDQPGSYVVVARGGKGGTGSSIFASLHGGLPDGKILTKNARPEEGEMAFLELELKLIADIG</sequence>
<dbReference type="SUPFAM" id="SSF82051">
    <property type="entry name" value="Obg GTP-binding protein N-terminal domain"/>
    <property type="match status" value="1"/>
</dbReference>
<comment type="caution">
    <text evidence="3">The sequence shown here is derived from an EMBL/GenBank/DDBJ whole genome shotgun (WGS) entry which is preliminary data.</text>
</comment>
<dbReference type="PANTHER" id="PTHR11702">
    <property type="entry name" value="DEVELOPMENTALLY REGULATED GTP-BINDING PROTEIN-RELATED"/>
    <property type="match status" value="1"/>
</dbReference>
<dbReference type="GO" id="GO:0005525">
    <property type="term" value="F:GTP binding"/>
    <property type="evidence" value="ECO:0007669"/>
    <property type="project" value="InterPro"/>
</dbReference>
<feature type="compositionally biased region" description="Polar residues" evidence="1">
    <location>
        <begin position="132"/>
        <end position="144"/>
    </location>
</feature>
<dbReference type="Pfam" id="PF01018">
    <property type="entry name" value="GTP1_OBG"/>
    <property type="match status" value="2"/>
</dbReference>
<dbReference type="Gene3D" id="2.70.210.12">
    <property type="entry name" value="GTP1/OBG domain"/>
    <property type="match status" value="1"/>
</dbReference>
<reference evidence="3" key="1">
    <citation type="submission" date="2020-06" db="EMBL/GenBank/DDBJ databases">
        <authorList>
            <consortium name="Plant Systems Biology data submission"/>
        </authorList>
    </citation>
    <scope>NUCLEOTIDE SEQUENCE</scope>
    <source>
        <strain evidence="3">D6</strain>
    </source>
</reference>
<name>A0A9N8F205_9STRA</name>
<feature type="compositionally biased region" description="Acidic residues" evidence="1">
    <location>
        <begin position="195"/>
        <end position="213"/>
    </location>
</feature>
<dbReference type="PANTHER" id="PTHR11702:SF31">
    <property type="entry name" value="MITOCHONDRIAL RIBOSOME-ASSOCIATED GTPASE 2"/>
    <property type="match status" value="1"/>
</dbReference>
<evidence type="ECO:0000256" key="1">
    <source>
        <dbReference type="SAM" id="MobiDB-lite"/>
    </source>
</evidence>
<feature type="domain" description="Obg" evidence="2">
    <location>
        <begin position="72"/>
        <end position="321"/>
    </location>
</feature>
<dbReference type="GO" id="GO:0003924">
    <property type="term" value="F:GTPase activity"/>
    <property type="evidence" value="ECO:0007669"/>
    <property type="project" value="InterPro"/>
</dbReference>
<dbReference type="InterPro" id="IPR006169">
    <property type="entry name" value="GTP1_OBG_dom"/>
</dbReference>
<proteinExistence type="predicted"/>
<dbReference type="PROSITE" id="PS51883">
    <property type="entry name" value="OBG"/>
    <property type="match status" value="1"/>
</dbReference>
<dbReference type="InterPro" id="IPR036726">
    <property type="entry name" value="GTP1_OBG_dom_sf"/>
</dbReference>
<evidence type="ECO:0000313" key="4">
    <source>
        <dbReference type="Proteomes" id="UP001153069"/>
    </source>
</evidence>
<gene>
    <name evidence="3" type="ORF">SEMRO_2717_G335380.1</name>
</gene>
<dbReference type="InterPro" id="IPR045086">
    <property type="entry name" value="OBG_GTPase"/>
</dbReference>
<evidence type="ECO:0000259" key="2">
    <source>
        <dbReference type="PROSITE" id="PS51883"/>
    </source>
</evidence>
<organism evidence="3 4">
    <name type="scientific">Seminavis robusta</name>
    <dbReference type="NCBI Taxonomy" id="568900"/>
    <lineage>
        <taxon>Eukaryota</taxon>
        <taxon>Sar</taxon>
        <taxon>Stramenopiles</taxon>
        <taxon>Ochrophyta</taxon>
        <taxon>Bacillariophyta</taxon>
        <taxon>Bacillariophyceae</taxon>
        <taxon>Bacillariophycidae</taxon>
        <taxon>Naviculales</taxon>
        <taxon>Naviculaceae</taxon>
        <taxon>Seminavis</taxon>
    </lineage>
</organism>
<dbReference type="GO" id="GO:0042254">
    <property type="term" value="P:ribosome biogenesis"/>
    <property type="evidence" value="ECO:0007669"/>
    <property type="project" value="UniProtKB-UniRule"/>
</dbReference>
<feature type="non-terminal residue" evidence="3">
    <location>
        <position position="325"/>
    </location>
</feature>
<feature type="region of interest" description="Disordered" evidence="1">
    <location>
        <begin position="195"/>
        <end position="223"/>
    </location>
</feature>
<accession>A0A9N8F205</accession>
<feature type="region of interest" description="Disordered" evidence="1">
    <location>
        <begin position="50"/>
        <end position="70"/>
    </location>
</feature>
<dbReference type="GO" id="GO:0005739">
    <property type="term" value="C:mitochondrion"/>
    <property type="evidence" value="ECO:0007669"/>
    <property type="project" value="TreeGrafter"/>
</dbReference>
<dbReference type="Proteomes" id="UP001153069">
    <property type="component" value="Unassembled WGS sequence"/>
</dbReference>